<feature type="compositionally biased region" description="Basic and acidic residues" evidence="1">
    <location>
        <begin position="93"/>
        <end position="102"/>
    </location>
</feature>
<gene>
    <name evidence="2" type="ORF">EVAR_94800_1</name>
</gene>
<feature type="region of interest" description="Disordered" evidence="1">
    <location>
        <begin position="1"/>
        <end position="22"/>
    </location>
</feature>
<proteinExistence type="predicted"/>
<organism evidence="2 3">
    <name type="scientific">Eumeta variegata</name>
    <name type="common">Bagworm moth</name>
    <name type="synonym">Eumeta japonica</name>
    <dbReference type="NCBI Taxonomy" id="151549"/>
    <lineage>
        <taxon>Eukaryota</taxon>
        <taxon>Metazoa</taxon>
        <taxon>Ecdysozoa</taxon>
        <taxon>Arthropoda</taxon>
        <taxon>Hexapoda</taxon>
        <taxon>Insecta</taxon>
        <taxon>Pterygota</taxon>
        <taxon>Neoptera</taxon>
        <taxon>Endopterygota</taxon>
        <taxon>Lepidoptera</taxon>
        <taxon>Glossata</taxon>
        <taxon>Ditrysia</taxon>
        <taxon>Tineoidea</taxon>
        <taxon>Psychidae</taxon>
        <taxon>Oiketicinae</taxon>
        <taxon>Eumeta</taxon>
    </lineage>
</organism>
<sequence length="102" mass="11382">MSAALVRNNEHAPTPLPGSFRGKIQRESRLTQCAINTDVVPGPRFPSLSRLTSFPIKNIALNVRRNRVRADAYRPKASVHAVSDVQGPYIHRSQREPRTADP</sequence>
<protein>
    <submittedName>
        <fullName evidence="2">Uncharacterized protein</fullName>
    </submittedName>
</protein>
<feature type="region of interest" description="Disordered" evidence="1">
    <location>
        <begin position="76"/>
        <end position="102"/>
    </location>
</feature>
<comment type="caution">
    <text evidence="2">The sequence shown here is derived from an EMBL/GenBank/DDBJ whole genome shotgun (WGS) entry which is preliminary data.</text>
</comment>
<dbReference type="EMBL" id="BGZK01000172">
    <property type="protein sequence ID" value="GBP25782.1"/>
    <property type="molecule type" value="Genomic_DNA"/>
</dbReference>
<evidence type="ECO:0000313" key="2">
    <source>
        <dbReference type="EMBL" id="GBP25782.1"/>
    </source>
</evidence>
<name>A0A4C1UII4_EUMVA</name>
<dbReference type="AlphaFoldDB" id="A0A4C1UII4"/>
<evidence type="ECO:0000256" key="1">
    <source>
        <dbReference type="SAM" id="MobiDB-lite"/>
    </source>
</evidence>
<keyword evidence="3" id="KW-1185">Reference proteome</keyword>
<accession>A0A4C1UII4</accession>
<reference evidence="2 3" key="1">
    <citation type="journal article" date="2019" name="Commun. Biol.">
        <title>The bagworm genome reveals a unique fibroin gene that provides high tensile strength.</title>
        <authorList>
            <person name="Kono N."/>
            <person name="Nakamura H."/>
            <person name="Ohtoshi R."/>
            <person name="Tomita M."/>
            <person name="Numata K."/>
            <person name="Arakawa K."/>
        </authorList>
    </citation>
    <scope>NUCLEOTIDE SEQUENCE [LARGE SCALE GENOMIC DNA]</scope>
</reference>
<dbReference type="Proteomes" id="UP000299102">
    <property type="component" value="Unassembled WGS sequence"/>
</dbReference>
<evidence type="ECO:0000313" key="3">
    <source>
        <dbReference type="Proteomes" id="UP000299102"/>
    </source>
</evidence>